<name>A0A9X2ZK41_9FLAO</name>
<dbReference type="Proteomes" id="UP001151079">
    <property type="component" value="Unassembled WGS sequence"/>
</dbReference>
<dbReference type="AlphaFoldDB" id="A0A9X2ZK41"/>
<feature type="domain" description="DUF11" evidence="1">
    <location>
        <begin position="349"/>
        <end position="461"/>
    </location>
</feature>
<accession>A0A9X2ZK41</accession>
<dbReference type="EMBL" id="JAOZEW010000017">
    <property type="protein sequence ID" value="MCV9929108.1"/>
    <property type="molecule type" value="Genomic_DNA"/>
</dbReference>
<dbReference type="PANTHER" id="PTHR34819:SF3">
    <property type="entry name" value="CELL SURFACE PROTEIN"/>
    <property type="match status" value="1"/>
</dbReference>
<dbReference type="RefSeq" id="WP_264207207.1">
    <property type="nucleotide sequence ID" value="NZ_JAOZEW010000017.1"/>
</dbReference>
<dbReference type="InterPro" id="IPR026341">
    <property type="entry name" value="T9SS_type_B"/>
</dbReference>
<dbReference type="NCBIfam" id="TIGR04131">
    <property type="entry name" value="Bac_Flav_CTERM"/>
    <property type="match status" value="1"/>
</dbReference>
<evidence type="ECO:0000259" key="1">
    <source>
        <dbReference type="Pfam" id="PF01345"/>
    </source>
</evidence>
<dbReference type="NCBIfam" id="TIGR01451">
    <property type="entry name" value="B_ant_repeat"/>
    <property type="match status" value="1"/>
</dbReference>
<dbReference type="Pfam" id="PF01345">
    <property type="entry name" value="DUF11"/>
    <property type="match status" value="1"/>
</dbReference>
<comment type="caution">
    <text evidence="3">The sequence shown here is derived from an EMBL/GenBank/DDBJ whole genome shotgun (WGS) entry which is preliminary data.</text>
</comment>
<protein>
    <submittedName>
        <fullName evidence="3">Gliding motility-associated C-terminal domain-containing protein</fullName>
    </submittedName>
</protein>
<keyword evidence="4" id="KW-1185">Reference proteome</keyword>
<organism evidence="3 4">
    <name type="scientific">Flavobacterium shii</name>
    <dbReference type="NCBI Taxonomy" id="2987687"/>
    <lineage>
        <taxon>Bacteria</taxon>
        <taxon>Pseudomonadati</taxon>
        <taxon>Bacteroidota</taxon>
        <taxon>Flavobacteriia</taxon>
        <taxon>Flavobacteriales</taxon>
        <taxon>Flavobacteriaceae</taxon>
        <taxon>Flavobacterium</taxon>
    </lineage>
</organism>
<dbReference type="PANTHER" id="PTHR34819">
    <property type="entry name" value="LARGE CYSTEINE-RICH PERIPLASMIC PROTEIN OMCB"/>
    <property type="match status" value="1"/>
</dbReference>
<dbReference type="InterPro" id="IPR045829">
    <property type="entry name" value="PKD_6"/>
</dbReference>
<feature type="domain" description="PKD-like" evidence="2">
    <location>
        <begin position="264"/>
        <end position="338"/>
    </location>
</feature>
<reference evidence="3" key="1">
    <citation type="submission" date="2022-10" db="EMBL/GenBank/DDBJ databases">
        <title>Two novel species of Flavobacterium.</title>
        <authorList>
            <person name="Liu Q."/>
            <person name="Xin Y.-H."/>
        </authorList>
    </citation>
    <scope>NUCLEOTIDE SEQUENCE</scope>
    <source>
        <strain evidence="3">LS1R49</strain>
    </source>
</reference>
<dbReference type="InterPro" id="IPR051172">
    <property type="entry name" value="Chlamydia_OmcB"/>
</dbReference>
<dbReference type="Pfam" id="PF13585">
    <property type="entry name" value="CHU_C"/>
    <property type="match status" value="1"/>
</dbReference>
<dbReference type="InterPro" id="IPR047589">
    <property type="entry name" value="DUF11_rpt"/>
</dbReference>
<evidence type="ECO:0000259" key="2">
    <source>
        <dbReference type="Pfam" id="PF19408"/>
    </source>
</evidence>
<proteinExistence type="predicted"/>
<sequence>GAILDPVTNCQSSVRLLVTVTVTDPATPTTLDTTQDFCLVNAPTVASLQVNETGVVWYTTATGGVALAPTTALASGSYYGAIHDPVTNCESSVRLLVTVTVTDPATPTTLDTTQDFCLVNAPTVASLQVNETGVVWYTTATGGVALAPTTALASGSYYGAILDPVTNCQSSVRLLVTVTVNDAGIPTTTTSNQTFCLSALPKISDLQVNEIGVVWYNAATGGTPLSLQTLLVAGAYYAALQNSITGCQSKSRLVVQVNFTSNDPVTITSSKAAPCVFDEITYTTASGMSSYNWTITGGGTITAGGLATDNFVTVSWPAIGPASVNVAYSNQCNEINSKLLALVVQTCSDITMTKTVDNPTPNINDKVTFTVTVNNVGSGNFINTIVSEIIPTGYNFISAQTSTGIYSNTTGEWNIPTLNATESATLTVVVQVLPTGNYLNVASILISDPIDSDILNNHAEAFVTPVCLVVYNEFTPNNDGANDVFKIDCIENYPNNSLNVYNRYGVLVYKQDHYNNDWDGTANVSGSINRGDKLPAGTYYYVLDIGADGGAKTGWLSIIR</sequence>
<evidence type="ECO:0000313" key="3">
    <source>
        <dbReference type="EMBL" id="MCV9929108.1"/>
    </source>
</evidence>
<feature type="non-terminal residue" evidence="3">
    <location>
        <position position="1"/>
    </location>
</feature>
<evidence type="ECO:0000313" key="4">
    <source>
        <dbReference type="Proteomes" id="UP001151079"/>
    </source>
</evidence>
<gene>
    <name evidence="3" type="ORF">OIU83_15695</name>
</gene>
<dbReference type="InterPro" id="IPR001434">
    <property type="entry name" value="OmcB-like_DUF11"/>
</dbReference>
<dbReference type="Pfam" id="PF19408">
    <property type="entry name" value="PKD_6"/>
    <property type="match status" value="1"/>
</dbReference>